<evidence type="ECO:0000313" key="2">
    <source>
        <dbReference type="EMBL" id="AFK01934.1"/>
    </source>
</evidence>
<proteinExistence type="predicted"/>
<reference evidence="2 3" key="1">
    <citation type="submission" date="2011-07" db="EMBL/GenBank/DDBJ databases">
        <title>The complete genome of chromosome of Emticicia oligotrophica DSM 17448.</title>
        <authorList>
            <consortium name="US DOE Joint Genome Institute (JGI-PGF)"/>
            <person name="Lucas S."/>
            <person name="Han J."/>
            <person name="Lapidus A."/>
            <person name="Bruce D."/>
            <person name="Goodwin L."/>
            <person name="Pitluck S."/>
            <person name="Peters L."/>
            <person name="Kyrpides N."/>
            <person name="Mavromatis K."/>
            <person name="Ivanova N."/>
            <person name="Ovchinnikova G."/>
            <person name="Teshima H."/>
            <person name="Detter J.C."/>
            <person name="Tapia R."/>
            <person name="Han C."/>
            <person name="Land M."/>
            <person name="Hauser L."/>
            <person name="Markowitz V."/>
            <person name="Cheng J.-F."/>
            <person name="Hugenholtz P."/>
            <person name="Woyke T."/>
            <person name="Wu D."/>
            <person name="Tindall B."/>
            <person name="Pomrenke H."/>
            <person name="Brambilla E."/>
            <person name="Klenk H.-P."/>
            <person name="Eisen J.A."/>
        </authorList>
    </citation>
    <scope>NUCLEOTIDE SEQUENCE [LARGE SCALE GENOMIC DNA]</scope>
    <source>
        <strain evidence="2 3">DSM 17448</strain>
    </source>
</reference>
<evidence type="ECO:0000313" key="3">
    <source>
        <dbReference type="Proteomes" id="UP000002875"/>
    </source>
</evidence>
<feature type="chain" id="PRO_5046529534" evidence="1">
    <location>
        <begin position="22"/>
        <end position="141"/>
    </location>
</feature>
<keyword evidence="3" id="KW-1185">Reference proteome</keyword>
<feature type="signal peptide" evidence="1">
    <location>
        <begin position="1"/>
        <end position="21"/>
    </location>
</feature>
<gene>
    <name evidence="2" type="ordered locus">Emtol_0782</name>
</gene>
<keyword evidence="1" id="KW-0732">Signal</keyword>
<name>A0ABM5MXR6_EMTOG</name>
<dbReference type="EMBL" id="CP002961">
    <property type="protein sequence ID" value="AFK01934.1"/>
    <property type="molecule type" value="Genomic_DNA"/>
</dbReference>
<organism evidence="2 3">
    <name type="scientific">Emticicia oligotrophica (strain DSM 17448 / CIP 109782 / MTCC 6937 / GPTSA100-15)</name>
    <dbReference type="NCBI Taxonomy" id="929562"/>
    <lineage>
        <taxon>Bacteria</taxon>
        <taxon>Pseudomonadati</taxon>
        <taxon>Bacteroidota</taxon>
        <taxon>Cytophagia</taxon>
        <taxon>Cytophagales</taxon>
        <taxon>Leadbetterellaceae</taxon>
        <taxon>Emticicia</taxon>
    </lineage>
</organism>
<dbReference type="RefSeq" id="WP_015027635.1">
    <property type="nucleotide sequence ID" value="NC_018748.1"/>
</dbReference>
<sequence>MKNLIKYVLVLVGMASGSVYAQKSSIDSPHNYKRPVFQQRKALAESNSVSVMSQSSNKIKNDISSVHNYKRQGRANFASEASLVVSMPPSQSVGMNPLMASGNYKSHFTSTEFGKQIVARKITNEILTTMNITKEDSTSNN</sequence>
<dbReference type="Proteomes" id="UP000002875">
    <property type="component" value="Chromosome"/>
</dbReference>
<accession>A0ABM5MXR6</accession>
<evidence type="ECO:0000256" key="1">
    <source>
        <dbReference type="SAM" id="SignalP"/>
    </source>
</evidence>
<protein>
    <submittedName>
        <fullName evidence="2">Uncharacterized protein</fullName>
    </submittedName>
</protein>